<dbReference type="EMBL" id="JQAR01000057">
    <property type="protein sequence ID" value="KRN26430.1"/>
    <property type="molecule type" value="Genomic_DNA"/>
</dbReference>
<gene>
    <name evidence="1" type="ORF">IV36_GL002020</name>
</gene>
<dbReference type="RefSeq" id="WP_056992658.1">
    <property type="nucleotide sequence ID" value="NZ_JATAAJ010000003.1"/>
</dbReference>
<dbReference type="OrthoDB" id="2300289at2"/>
<dbReference type="PATRIC" id="fig|1618.3.peg.2063"/>
<reference evidence="1 2" key="1">
    <citation type="journal article" date="2015" name="Genome Announc.">
        <title>Expanding the biotechnology potential of lactobacilli through comparative genomics of 213 strains and associated genera.</title>
        <authorList>
            <person name="Sun Z."/>
            <person name="Harris H.M."/>
            <person name="McCann A."/>
            <person name="Guo C."/>
            <person name="Argimon S."/>
            <person name="Zhang W."/>
            <person name="Yang X."/>
            <person name="Jeffery I.B."/>
            <person name="Cooney J.C."/>
            <person name="Kagawa T.F."/>
            <person name="Liu W."/>
            <person name="Song Y."/>
            <person name="Salvetti E."/>
            <person name="Wrobel A."/>
            <person name="Rasinkangas P."/>
            <person name="Parkhill J."/>
            <person name="Rea M.C."/>
            <person name="O'Sullivan O."/>
            <person name="Ritari J."/>
            <person name="Douillard F.P."/>
            <person name="Paul Ross R."/>
            <person name="Yang R."/>
            <person name="Briner A.E."/>
            <person name="Felis G.E."/>
            <person name="de Vos W.M."/>
            <person name="Barrangou R."/>
            <person name="Klaenhammer T.R."/>
            <person name="Caufield P.W."/>
            <person name="Cui Y."/>
            <person name="Zhang H."/>
            <person name="O'Toole P.W."/>
        </authorList>
    </citation>
    <scope>NUCLEOTIDE SEQUENCE [LARGE SCALE GENOMIC DNA]</scope>
    <source>
        <strain evidence="1 2">ATCC 27304</strain>
    </source>
</reference>
<evidence type="ECO:0000313" key="2">
    <source>
        <dbReference type="Proteomes" id="UP000051727"/>
    </source>
</evidence>
<name>A0A0R2FE19_9LACO</name>
<dbReference type="Proteomes" id="UP000051727">
    <property type="component" value="Unassembled WGS sequence"/>
</dbReference>
<dbReference type="AlphaFoldDB" id="A0A0R2FE19"/>
<evidence type="ECO:0000313" key="1">
    <source>
        <dbReference type="EMBL" id="KRN26430.1"/>
    </source>
</evidence>
<protein>
    <submittedName>
        <fullName evidence="1">Uncharacterized protein</fullName>
    </submittedName>
</protein>
<accession>A0A0R2FE19</accession>
<comment type="caution">
    <text evidence="1">The sequence shown here is derived from an EMBL/GenBank/DDBJ whole genome shotgun (WGS) entry which is preliminary data.</text>
</comment>
<organism evidence="1 2">
    <name type="scientific">Liquorilactobacillus mali</name>
    <dbReference type="NCBI Taxonomy" id="1618"/>
    <lineage>
        <taxon>Bacteria</taxon>
        <taxon>Bacillati</taxon>
        <taxon>Bacillota</taxon>
        <taxon>Bacilli</taxon>
        <taxon>Lactobacillales</taxon>
        <taxon>Lactobacillaceae</taxon>
        <taxon>Liquorilactobacillus</taxon>
    </lineage>
</organism>
<sequence length="92" mass="10820">MRLIGKSGNSLDHDRNHLIDLLNEDIKLHGDFTCWCTFKIIDGIKIYTSYMKINNYRSEGKNLLRYHKTGEYFETIQATDLLKILKKRNKVG</sequence>
<proteinExistence type="predicted"/>